<evidence type="ECO:0000256" key="4">
    <source>
        <dbReference type="ARBA" id="ARBA00022840"/>
    </source>
</evidence>
<dbReference type="Gene3D" id="3.40.50.300">
    <property type="entry name" value="P-loop containing nucleotide triphosphate hydrolases"/>
    <property type="match status" value="1"/>
</dbReference>
<keyword evidence="2" id="KW-0378">Hydrolase</keyword>
<feature type="region of interest" description="Disordered" evidence="5">
    <location>
        <begin position="97"/>
        <end position="116"/>
    </location>
</feature>
<dbReference type="STRING" id="2070753.A0A3A3A8L5"/>
<evidence type="ECO:0000256" key="3">
    <source>
        <dbReference type="ARBA" id="ARBA00022806"/>
    </source>
</evidence>
<dbReference type="GO" id="GO:0016787">
    <property type="term" value="F:hydrolase activity"/>
    <property type="evidence" value="ECO:0007669"/>
    <property type="project" value="UniProtKB-KW"/>
</dbReference>
<accession>A0A3A3A8L5</accession>
<dbReference type="GO" id="GO:0008094">
    <property type="term" value="F:ATP-dependent activity, acting on DNA"/>
    <property type="evidence" value="ECO:0007669"/>
    <property type="project" value="TreeGrafter"/>
</dbReference>
<dbReference type="InterPro" id="IPR050628">
    <property type="entry name" value="SNF2_RAD54_helicase_TF"/>
</dbReference>
<dbReference type="GO" id="GO:0005524">
    <property type="term" value="F:ATP binding"/>
    <property type="evidence" value="ECO:0007669"/>
    <property type="project" value="UniProtKB-KW"/>
</dbReference>
<dbReference type="PANTHER" id="PTHR45626">
    <property type="entry name" value="TRANSCRIPTION TERMINATION FACTOR 2-RELATED"/>
    <property type="match status" value="1"/>
</dbReference>
<evidence type="ECO:0000313" key="6">
    <source>
        <dbReference type="EMBL" id="RJE26305.1"/>
    </source>
</evidence>
<evidence type="ECO:0000256" key="5">
    <source>
        <dbReference type="SAM" id="MobiDB-lite"/>
    </source>
</evidence>
<gene>
    <name evidence="6" type="ORF">PHISCL_01374</name>
</gene>
<dbReference type="GO" id="GO:0005634">
    <property type="term" value="C:nucleus"/>
    <property type="evidence" value="ECO:0007669"/>
    <property type="project" value="TreeGrafter"/>
</dbReference>
<protein>
    <submittedName>
        <fullName evidence="6">Helicase</fullName>
    </submittedName>
</protein>
<evidence type="ECO:0000313" key="7">
    <source>
        <dbReference type="Proteomes" id="UP000266188"/>
    </source>
</evidence>
<organism evidence="6 7">
    <name type="scientific">Aspergillus sclerotialis</name>
    <dbReference type="NCBI Taxonomy" id="2070753"/>
    <lineage>
        <taxon>Eukaryota</taxon>
        <taxon>Fungi</taxon>
        <taxon>Dikarya</taxon>
        <taxon>Ascomycota</taxon>
        <taxon>Pezizomycotina</taxon>
        <taxon>Eurotiomycetes</taxon>
        <taxon>Eurotiomycetidae</taxon>
        <taxon>Eurotiales</taxon>
        <taxon>Aspergillaceae</taxon>
        <taxon>Aspergillus</taxon>
        <taxon>Aspergillus subgen. Polypaecilum</taxon>
    </lineage>
</organism>
<dbReference type="GO" id="GO:0004386">
    <property type="term" value="F:helicase activity"/>
    <property type="evidence" value="ECO:0007669"/>
    <property type="project" value="UniProtKB-KW"/>
</dbReference>
<keyword evidence="3 6" id="KW-0347">Helicase</keyword>
<reference evidence="7" key="1">
    <citation type="submission" date="2017-02" db="EMBL/GenBank/DDBJ databases">
        <authorList>
            <person name="Tafer H."/>
            <person name="Lopandic K."/>
        </authorList>
    </citation>
    <scope>NUCLEOTIDE SEQUENCE [LARGE SCALE GENOMIC DNA]</scope>
    <source>
        <strain evidence="7">CBS 366.77</strain>
    </source>
</reference>
<dbReference type="GO" id="GO:0006281">
    <property type="term" value="P:DNA repair"/>
    <property type="evidence" value="ECO:0007669"/>
    <property type="project" value="TreeGrafter"/>
</dbReference>
<evidence type="ECO:0000256" key="2">
    <source>
        <dbReference type="ARBA" id="ARBA00022801"/>
    </source>
</evidence>
<feature type="compositionally biased region" description="Acidic residues" evidence="5">
    <location>
        <begin position="98"/>
        <end position="116"/>
    </location>
</feature>
<dbReference type="InterPro" id="IPR027417">
    <property type="entry name" value="P-loop_NTPase"/>
</dbReference>
<dbReference type="SUPFAM" id="SSF52540">
    <property type="entry name" value="P-loop containing nucleoside triphosphate hydrolases"/>
    <property type="match status" value="1"/>
</dbReference>
<comment type="caution">
    <text evidence="6">The sequence shown here is derived from an EMBL/GenBank/DDBJ whole genome shotgun (WGS) entry which is preliminary data.</text>
</comment>
<name>A0A3A3A8L5_9EURO</name>
<dbReference type="OrthoDB" id="1699231at2759"/>
<dbReference type="PANTHER" id="PTHR45626:SF17">
    <property type="entry name" value="HELICASE-LIKE TRANSCRIPTION FACTOR"/>
    <property type="match status" value="1"/>
</dbReference>
<keyword evidence="1" id="KW-0547">Nucleotide-binding</keyword>
<proteinExistence type="predicted"/>
<evidence type="ECO:0000256" key="1">
    <source>
        <dbReference type="ARBA" id="ARBA00022741"/>
    </source>
</evidence>
<keyword evidence="4" id="KW-0067">ATP-binding</keyword>
<dbReference type="Proteomes" id="UP000266188">
    <property type="component" value="Unassembled WGS sequence"/>
</dbReference>
<keyword evidence="7" id="KW-1185">Reference proteome</keyword>
<sequence>MSMANKCILVDLWWNEVLQEQAVCRLFRIGQERNVQFVKLVIKDTIDEYMLDMQQEKTVEINNTIGDDVLKQRNTIRELMRMFGYGRKGHGFRVVPDGFEEDSSAEEIDYDSDDDD</sequence>
<dbReference type="AlphaFoldDB" id="A0A3A3A8L5"/>
<dbReference type="EMBL" id="MVGC01000025">
    <property type="protein sequence ID" value="RJE26305.1"/>
    <property type="molecule type" value="Genomic_DNA"/>
</dbReference>